<keyword evidence="11" id="KW-0393">Immunoglobulin domain</keyword>
<accession>A0AAQ4DNF2</accession>
<dbReference type="FunFam" id="2.60.40.10:FF:000333">
    <property type="entry name" value="Down syndrome cell adhesion molecule"/>
    <property type="match status" value="1"/>
</dbReference>
<evidence type="ECO:0000313" key="17">
    <source>
        <dbReference type="EMBL" id="KAK8763992.1"/>
    </source>
</evidence>
<evidence type="ECO:0000256" key="14">
    <source>
        <dbReference type="SAM" id="Phobius"/>
    </source>
</evidence>
<dbReference type="PROSITE" id="PS50853">
    <property type="entry name" value="FN3"/>
    <property type="match status" value="4"/>
</dbReference>
<evidence type="ECO:0000256" key="3">
    <source>
        <dbReference type="ARBA" id="ARBA00022729"/>
    </source>
</evidence>
<keyword evidence="3" id="KW-0732">Signal</keyword>
<evidence type="ECO:0000256" key="9">
    <source>
        <dbReference type="ARBA" id="ARBA00023136"/>
    </source>
</evidence>
<keyword evidence="7 14" id="KW-1133">Transmembrane helix</keyword>
<dbReference type="InterPro" id="IPR007110">
    <property type="entry name" value="Ig-like_dom"/>
</dbReference>
<dbReference type="FunFam" id="2.60.40.10:FF:000719">
    <property type="entry name" value="nephrin isoform X1"/>
    <property type="match status" value="1"/>
</dbReference>
<feature type="domain" description="Fibronectin type-III" evidence="16">
    <location>
        <begin position="1001"/>
        <end position="1095"/>
    </location>
</feature>
<evidence type="ECO:0000256" key="5">
    <source>
        <dbReference type="ARBA" id="ARBA00022889"/>
    </source>
</evidence>
<sequence length="1445" mass="159312">MFSLAVLDSNYEIRFSDKHVIAGNPVLLRCPIPSHLTDHVFVTTWQRVDGFVITRNTHGGDYVVMSDGELYIREARDADEVLRYRCHTENTLTRRKKTSTNFVRLLLRDPVGMQIPSIVHRSSPTVADLGQSADLFCVAEGVPVPAYSWYKREGERMLALEPSVRVRQVAGVLQFRDLDVSDAGTYVCLVSNSVGEAQADIQLVVTPKPWVTVSPGHVRAEVGHAAAFRCNASGLDWGLLDDTSLEWRHNGHRVLPAPQVAGAGRSRVLHLPSIRRQDQGMYQCFVRLSPKRTVQAAAELIVGDQAPKLKSTFEETTVRPGKAVSLRCVATGDPPPRITWMLDGAWPIDSRHGRVQDGGSYTCEASNYAGVASHSDRVNVYGPVFVRSAGNQSALTGGTFWMQCPFGGYPFGYVYWEKDGRRLPLNQRQVVFPNGTLQIHTTDREHDQGQYTCTVHGPDSLAVHKTVWLHVRSGPQITPFGFQANLHEGVRAGLTCLVHAGDPPIRIEWLRDRKPLVPGAHPFSDISVLTPEGGFVSTLTLRHLSSRLNGNYTCRATNPYASSEHSAELLVKVPPSWTLEPNETTAVSGRSVYVDCQASGVPQPHIRWKSAAEPASPASQFRTIISNSRIHILVNGTLSIRNVEPGDAGLYLCEASNGVGSGISRVLQLSVRSAPRFAEKFTTVSVRRGENTELLCPANGDPPIRFHWLRNNLPLNVLKEQRYSRFEDRIAEVTVSKISIQQVQRSDNAVFTCQAANDFGEDSTNIQLTVQDVPDPPGDVDVREVGSRTARVTWSSPFKGNSAITQYALHWKTSDGLWQDTMSVSGLETKATIRGLLPATTYQLRVRAHNALGIGEYSAPIEFTTSKEPPRFPPKNVQATATNTRTISVSFDNPRRSSSDDEIEGFYVGYRELSSTEAFTFKTFEAPSQLISSPASRGGDGRPVDMVGPSDAAEPSPHRLSYELTGLRRSTEYVVTVQAFNSKGAGPQSEVVRVRTMEFDPPSAPLLRVGATTARSISLHWENEQLQDSPIIGYSVYYKEAAGGDWHEVSVPPDRRAFTLSDLRCGTEYLVYIRAANRAGRGPQGETLSVRTNGGRPVEPDPSRLFEVNSTFVVLHLDAWEGGGCPVLYFVVQYRQEQRASSPSSPTSEWTLHSNNVVPQQQLVHLADLIPGSWYTLLMSAHNDAGSTEVELTFATLTVTGDLPSRQYELVDPQVTFYRHLTVTVPIVSAILVLVIVVGVIFVLLRRRNYDPRQRFSDDMVVAECCDAMKGDMMLAVSRDSQARQPVYYPAPYNTHSRGGGSVGTGTSHCHQGADPRTGGRADDPANRTYDVPYPVKRLEVWEPSPEALETGMEVYEKPGQQAVCRSSPFHISKMRTQRTAWRDDGDGSSGSEVEAEELPGDACRCAFPHTFIVPSDKLTSLDIDACRKDAGLSIRRSFRGKISA</sequence>
<dbReference type="Gene3D" id="2.60.40.10">
    <property type="entry name" value="Immunoglobulins"/>
    <property type="match status" value="12"/>
</dbReference>
<dbReference type="InterPro" id="IPR013098">
    <property type="entry name" value="Ig_I-set"/>
</dbReference>
<evidence type="ECO:0000256" key="6">
    <source>
        <dbReference type="ARBA" id="ARBA00022902"/>
    </source>
</evidence>
<keyword evidence="5" id="KW-0130">Cell adhesion</keyword>
<feature type="domain" description="Ig-like" evidence="15">
    <location>
        <begin position="116"/>
        <end position="206"/>
    </location>
</feature>
<dbReference type="SUPFAM" id="SSF49265">
    <property type="entry name" value="Fibronectin type III"/>
    <property type="match status" value="3"/>
</dbReference>
<dbReference type="FunFam" id="2.60.40.10:FF:000028">
    <property type="entry name" value="Neuronal cell adhesion molecule"/>
    <property type="match status" value="1"/>
</dbReference>
<evidence type="ECO:0000256" key="13">
    <source>
        <dbReference type="SAM" id="MobiDB-lite"/>
    </source>
</evidence>
<dbReference type="InterPro" id="IPR013106">
    <property type="entry name" value="Ig_V-set"/>
</dbReference>
<dbReference type="InterPro" id="IPR003961">
    <property type="entry name" value="FN3_dom"/>
</dbReference>
<dbReference type="GO" id="GO:0030154">
    <property type="term" value="P:cell differentiation"/>
    <property type="evidence" value="ECO:0007669"/>
    <property type="project" value="UniProtKB-ARBA"/>
</dbReference>
<dbReference type="Pfam" id="PF13927">
    <property type="entry name" value="Ig_3"/>
    <property type="match status" value="4"/>
</dbReference>
<feature type="domain" description="Ig-like" evidence="15">
    <location>
        <begin position="209"/>
        <end position="295"/>
    </location>
</feature>
<keyword evidence="2 14" id="KW-0812">Transmembrane</keyword>
<evidence type="ECO:0000259" key="16">
    <source>
        <dbReference type="PROSITE" id="PS50853"/>
    </source>
</evidence>
<dbReference type="Pfam" id="PF07679">
    <property type="entry name" value="I-set"/>
    <property type="match status" value="2"/>
</dbReference>
<organism evidence="17 18">
    <name type="scientific">Amblyomma americanum</name>
    <name type="common">Lone star tick</name>
    <dbReference type="NCBI Taxonomy" id="6943"/>
    <lineage>
        <taxon>Eukaryota</taxon>
        <taxon>Metazoa</taxon>
        <taxon>Ecdysozoa</taxon>
        <taxon>Arthropoda</taxon>
        <taxon>Chelicerata</taxon>
        <taxon>Arachnida</taxon>
        <taxon>Acari</taxon>
        <taxon>Parasitiformes</taxon>
        <taxon>Ixodida</taxon>
        <taxon>Ixodoidea</taxon>
        <taxon>Ixodidae</taxon>
        <taxon>Amblyomminae</taxon>
        <taxon>Amblyomma</taxon>
    </lineage>
</organism>
<feature type="domain" description="Fibronectin type-III" evidence="16">
    <location>
        <begin position="873"/>
        <end position="999"/>
    </location>
</feature>
<dbReference type="Pfam" id="PF25059">
    <property type="entry name" value="FN3_DSCAM-DSCAML_C"/>
    <property type="match status" value="1"/>
</dbReference>
<dbReference type="Pfam" id="PF00041">
    <property type="entry name" value="fn3"/>
    <property type="match status" value="3"/>
</dbReference>
<protein>
    <recommendedName>
        <fullName evidence="19">Down syndrome cell adhesion molecule</fullName>
    </recommendedName>
</protein>
<dbReference type="EMBL" id="JARKHS020028793">
    <property type="protein sequence ID" value="KAK8763992.1"/>
    <property type="molecule type" value="Genomic_DNA"/>
</dbReference>
<dbReference type="FunFam" id="2.60.40.10:FF:000104">
    <property type="entry name" value="Down syndrome cell adhesion molecule b"/>
    <property type="match status" value="1"/>
</dbReference>
<dbReference type="GO" id="GO:0007399">
    <property type="term" value="P:nervous system development"/>
    <property type="evidence" value="ECO:0007669"/>
    <property type="project" value="UniProtKB-KW"/>
</dbReference>
<evidence type="ECO:0000256" key="11">
    <source>
        <dbReference type="ARBA" id="ARBA00023319"/>
    </source>
</evidence>
<comment type="subcellular location">
    <subcellularLocation>
        <location evidence="1">Membrane</location>
        <topology evidence="1">Single-pass membrane protein</topology>
    </subcellularLocation>
    <subcellularLocation>
        <location evidence="12">Synapse</location>
    </subcellularLocation>
</comment>
<comment type="caution">
    <text evidence="17">The sequence shown here is derived from an EMBL/GenBank/DDBJ whole genome shotgun (WGS) entry which is preliminary data.</text>
</comment>
<dbReference type="InterPro" id="IPR036179">
    <property type="entry name" value="Ig-like_dom_sf"/>
</dbReference>
<reference evidence="17 18" key="1">
    <citation type="journal article" date="2023" name="Arcadia Sci">
        <title>De novo assembly of a long-read Amblyomma americanum tick genome.</title>
        <authorList>
            <person name="Chou S."/>
            <person name="Poskanzer K.E."/>
            <person name="Rollins M."/>
            <person name="Thuy-Boun P.S."/>
        </authorList>
    </citation>
    <scope>NUCLEOTIDE SEQUENCE [LARGE SCALE GENOMIC DNA]</scope>
    <source>
        <strain evidence="17">F_SG_1</strain>
        <tissue evidence="17">Salivary glands</tissue>
    </source>
</reference>
<keyword evidence="6" id="KW-0524">Neurogenesis</keyword>
<dbReference type="InterPro" id="IPR036116">
    <property type="entry name" value="FN3_sf"/>
</dbReference>
<feature type="domain" description="Ig-like" evidence="15">
    <location>
        <begin position="675"/>
        <end position="771"/>
    </location>
</feature>
<evidence type="ECO:0000256" key="8">
    <source>
        <dbReference type="ARBA" id="ARBA00023018"/>
    </source>
</evidence>
<dbReference type="SMART" id="SM00406">
    <property type="entry name" value="IGv"/>
    <property type="match status" value="2"/>
</dbReference>
<dbReference type="SMART" id="SM00408">
    <property type="entry name" value="IGc2"/>
    <property type="match status" value="7"/>
</dbReference>
<feature type="compositionally biased region" description="Basic and acidic residues" evidence="13">
    <location>
        <begin position="1312"/>
        <end position="1326"/>
    </location>
</feature>
<feature type="region of interest" description="Disordered" evidence="13">
    <location>
        <begin position="1298"/>
        <end position="1328"/>
    </location>
</feature>
<gene>
    <name evidence="17" type="ORF">V5799_033399</name>
</gene>
<evidence type="ECO:0000256" key="7">
    <source>
        <dbReference type="ARBA" id="ARBA00022989"/>
    </source>
</evidence>
<dbReference type="SMART" id="SM00409">
    <property type="entry name" value="IG"/>
    <property type="match status" value="8"/>
</dbReference>
<evidence type="ECO:0008006" key="19">
    <source>
        <dbReference type="Google" id="ProtNLM"/>
    </source>
</evidence>
<keyword evidence="18" id="KW-1185">Reference proteome</keyword>
<evidence type="ECO:0000256" key="2">
    <source>
        <dbReference type="ARBA" id="ARBA00022692"/>
    </source>
</evidence>
<feature type="domain" description="Fibronectin type-III" evidence="16">
    <location>
        <begin position="776"/>
        <end position="868"/>
    </location>
</feature>
<dbReference type="GO" id="GO:0098609">
    <property type="term" value="P:cell-cell adhesion"/>
    <property type="evidence" value="ECO:0007669"/>
    <property type="project" value="TreeGrafter"/>
</dbReference>
<evidence type="ECO:0000256" key="12">
    <source>
        <dbReference type="ARBA" id="ARBA00034103"/>
    </source>
</evidence>
<dbReference type="GO" id="GO:0045202">
    <property type="term" value="C:synapse"/>
    <property type="evidence" value="ECO:0007669"/>
    <property type="project" value="UniProtKB-SubCell"/>
</dbReference>
<evidence type="ECO:0000259" key="15">
    <source>
        <dbReference type="PROSITE" id="PS50835"/>
    </source>
</evidence>
<dbReference type="InterPro" id="IPR003598">
    <property type="entry name" value="Ig_sub2"/>
</dbReference>
<feature type="region of interest" description="Disordered" evidence="13">
    <location>
        <begin position="931"/>
        <end position="958"/>
    </location>
</feature>
<dbReference type="CDD" id="cd00063">
    <property type="entry name" value="FN3"/>
    <property type="match status" value="4"/>
</dbReference>
<dbReference type="GO" id="GO:0016020">
    <property type="term" value="C:membrane"/>
    <property type="evidence" value="ECO:0007669"/>
    <property type="project" value="UniProtKB-SubCell"/>
</dbReference>
<feature type="domain" description="Ig-like" evidence="15">
    <location>
        <begin position="475"/>
        <end position="570"/>
    </location>
</feature>
<name>A0AAQ4DNF2_AMBAM</name>
<dbReference type="GO" id="GO:0009653">
    <property type="term" value="P:anatomical structure morphogenesis"/>
    <property type="evidence" value="ECO:0007669"/>
    <property type="project" value="UniProtKB-ARBA"/>
</dbReference>
<keyword evidence="8" id="KW-0770">Synapse</keyword>
<keyword evidence="10" id="KW-1015">Disulfide bond</keyword>
<dbReference type="PANTHER" id="PTHR44170">
    <property type="entry name" value="PROTEIN SIDEKICK"/>
    <property type="match status" value="1"/>
</dbReference>
<dbReference type="PROSITE" id="PS50835">
    <property type="entry name" value="IG_LIKE"/>
    <property type="match status" value="7"/>
</dbReference>
<feature type="domain" description="Ig-like" evidence="15">
    <location>
        <begin position="307"/>
        <end position="379"/>
    </location>
</feature>
<feature type="region of interest" description="Disordered" evidence="13">
    <location>
        <begin position="1376"/>
        <end position="1396"/>
    </location>
</feature>
<feature type="domain" description="Fibronectin type-III" evidence="16">
    <location>
        <begin position="1099"/>
        <end position="1203"/>
    </location>
</feature>
<dbReference type="InterPro" id="IPR003599">
    <property type="entry name" value="Ig_sub"/>
</dbReference>
<evidence type="ECO:0000256" key="10">
    <source>
        <dbReference type="ARBA" id="ARBA00023157"/>
    </source>
</evidence>
<dbReference type="PANTHER" id="PTHR44170:SF6">
    <property type="entry name" value="CONTACTIN"/>
    <property type="match status" value="1"/>
</dbReference>
<feature type="transmembrane region" description="Helical" evidence="14">
    <location>
        <begin position="1223"/>
        <end position="1245"/>
    </location>
</feature>
<dbReference type="SMART" id="SM00060">
    <property type="entry name" value="FN3"/>
    <property type="match status" value="4"/>
</dbReference>
<feature type="domain" description="Ig-like" evidence="15">
    <location>
        <begin position="383"/>
        <end position="464"/>
    </location>
</feature>
<dbReference type="Proteomes" id="UP001321473">
    <property type="component" value="Unassembled WGS sequence"/>
</dbReference>
<keyword evidence="9 14" id="KW-0472">Membrane</keyword>
<dbReference type="SUPFAM" id="SSF48726">
    <property type="entry name" value="Immunoglobulin"/>
    <property type="match status" value="8"/>
</dbReference>
<dbReference type="InterPro" id="IPR013783">
    <property type="entry name" value="Ig-like_fold"/>
</dbReference>
<dbReference type="InterPro" id="IPR056754">
    <property type="entry name" value="DSCAM/DSCAML_C"/>
</dbReference>
<evidence type="ECO:0000256" key="4">
    <source>
        <dbReference type="ARBA" id="ARBA00022737"/>
    </source>
</evidence>
<keyword evidence="4" id="KW-0677">Repeat</keyword>
<evidence type="ECO:0000256" key="1">
    <source>
        <dbReference type="ARBA" id="ARBA00004167"/>
    </source>
</evidence>
<evidence type="ECO:0000313" key="18">
    <source>
        <dbReference type="Proteomes" id="UP001321473"/>
    </source>
</evidence>
<feature type="domain" description="Ig-like" evidence="15">
    <location>
        <begin position="575"/>
        <end position="670"/>
    </location>
</feature>
<proteinExistence type="predicted"/>